<dbReference type="PROSITE" id="PS50048">
    <property type="entry name" value="ZN2_CY6_FUNGAL_2"/>
    <property type="match status" value="1"/>
</dbReference>
<sequence length="421" mass="46192">MSSEAKTTEAKTTTAAKGKGTPSLRASCDRCHRAKVKCTYEADHASSCIRCKKADVDCKRSPPMPLGRTPKYKNRLKPYPSPEDLKSSPPSDSLSPSSSERSSSQSPSRRDRENTVASIATAVFEDFSFTSPETVLDVGPPTPPQYDPTTAVFIEPNLSELCLEWCSGPEIIPSAIAEVNSPLLQQHGDGSVTMQLPTGEARLFGDEMGRGSSNNDDDENNSNSSRSSNSSKQQQQQQRKHQHSACNCFEVVSCTMRNLQQCPVEGTGLDQMLHLGRSMLSAITDDFLACSGPHSTSLLLFIYTCLLQLLATYSETWYSGCGSLIRFGTFVIDGEDEYALKQKVILLEIRKVTLVVDRLAGLNGRGQGDFLEAGRASDGTHEDSTLSYMRGFVKDEACRVSRKIEQDKEKQHRSAASQSWF</sequence>
<dbReference type="PROSITE" id="PS00463">
    <property type="entry name" value="ZN2_CY6_FUNGAL_1"/>
    <property type="match status" value="1"/>
</dbReference>
<dbReference type="CDD" id="cd00067">
    <property type="entry name" value="GAL4"/>
    <property type="match status" value="1"/>
</dbReference>
<comment type="caution">
    <text evidence="4">The sequence shown here is derived from an EMBL/GenBank/DDBJ whole genome shotgun (WGS) entry which is preliminary data.</text>
</comment>
<evidence type="ECO:0000259" key="3">
    <source>
        <dbReference type="PROSITE" id="PS50048"/>
    </source>
</evidence>
<accession>A0A5N5DDX9</accession>
<evidence type="ECO:0000313" key="5">
    <source>
        <dbReference type="Proteomes" id="UP000325902"/>
    </source>
</evidence>
<dbReference type="GO" id="GO:0008270">
    <property type="term" value="F:zinc ion binding"/>
    <property type="evidence" value="ECO:0007669"/>
    <property type="project" value="InterPro"/>
</dbReference>
<name>A0A5N5DDX9_9PEZI</name>
<proteinExistence type="predicted"/>
<dbReference type="Pfam" id="PF00172">
    <property type="entry name" value="Zn_clus"/>
    <property type="match status" value="1"/>
</dbReference>
<dbReference type="SUPFAM" id="SSF57701">
    <property type="entry name" value="Zn2/Cys6 DNA-binding domain"/>
    <property type="match status" value="1"/>
</dbReference>
<dbReference type="InterPro" id="IPR001138">
    <property type="entry name" value="Zn2Cys6_DnaBD"/>
</dbReference>
<dbReference type="Proteomes" id="UP000325902">
    <property type="component" value="Unassembled WGS sequence"/>
</dbReference>
<evidence type="ECO:0000256" key="1">
    <source>
        <dbReference type="ARBA" id="ARBA00023242"/>
    </source>
</evidence>
<dbReference type="Gene3D" id="4.10.240.10">
    <property type="entry name" value="Zn(2)-C6 fungal-type DNA-binding domain"/>
    <property type="match status" value="1"/>
</dbReference>
<dbReference type="AlphaFoldDB" id="A0A5N5DDX9"/>
<keyword evidence="1" id="KW-0539">Nucleus</keyword>
<feature type="compositionally biased region" description="Low complexity" evidence="2">
    <location>
        <begin position="87"/>
        <end position="107"/>
    </location>
</feature>
<evidence type="ECO:0000313" key="4">
    <source>
        <dbReference type="EMBL" id="KAB2575969.1"/>
    </source>
</evidence>
<feature type="region of interest" description="Disordered" evidence="2">
    <location>
        <begin position="203"/>
        <end position="237"/>
    </location>
</feature>
<evidence type="ECO:0000256" key="2">
    <source>
        <dbReference type="SAM" id="MobiDB-lite"/>
    </source>
</evidence>
<keyword evidence="5" id="KW-1185">Reference proteome</keyword>
<organism evidence="4 5">
    <name type="scientific">Lasiodiplodia theobromae</name>
    <dbReference type="NCBI Taxonomy" id="45133"/>
    <lineage>
        <taxon>Eukaryota</taxon>
        <taxon>Fungi</taxon>
        <taxon>Dikarya</taxon>
        <taxon>Ascomycota</taxon>
        <taxon>Pezizomycotina</taxon>
        <taxon>Dothideomycetes</taxon>
        <taxon>Dothideomycetes incertae sedis</taxon>
        <taxon>Botryosphaeriales</taxon>
        <taxon>Botryosphaeriaceae</taxon>
        <taxon>Lasiodiplodia</taxon>
    </lineage>
</organism>
<dbReference type="InterPro" id="IPR036864">
    <property type="entry name" value="Zn2-C6_fun-type_DNA-bd_sf"/>
</dbReference>
<dbReference type="EMBL" id="VCHE01000028">
    <property type="protein sequence ID" value="KAB2575969.1"/>
    <property type="molecule type" value="Genomic_DNA"/>
</dbReference>
<feature type="region of interest" description="Disordered" evidence="2">
    <location>
        <begin position="1"/>
        <end position="29"/>
    </location>
</feature>
<protein>
    <submittedName>
        <fullName evidence="4">Fusaric acid cluster transcription factor FUB10</fullName>
    </submittedName>
</protein>
<feature type="compositionally biased region" description="Low complexity" evidence="2">
    <location>
        <begin position="221"/>
        <end position="237"/>
    </location>
</feature>
<reference evidence="4 5" key="1">
    <citation type="journal article" date="2019" name="Sci. Rep.">
        <title>A multi-omics analysis of the grapevine pathogen Lasiodiplodia theobromae reveals that temperature affects the expression of virulence- and pathogenicity-related genes.</title>
        <authorList>
            <person name="Felix C."/>
            <person name="Meneses R."/>
            <person name="Goncalves M.F.M."/>
            <person name="Tilleman L."/>
            <person name="Duarte A.S."/>
            <person name="Jorrin-Novo J.V."/>
            <person name="Van de Peer Y."/>
            <person name="Deforce D."/>
            <person name="Van Nieuwerburgh F."/>
            <person name="Esteves A.C."/>
            <person name="Alves A."/>
        </authorList>
    </citation>
    <scope>NUCLEOTIDE SEQUENCE [LARGE SCALE GENOMIC DNA]</scope>
    <source>
        <strain evidence="4 5">LA-SOL3</strain>
    </source>
</reference>
<dbReference type="GO" id="GO:0000981">
    <property type="term" value="F:DNA-binding transcription factor activity, RNA polymerase II-specific"/>
    <property type="evidence" value="ECO:0007669"/>
    <property type="project" value="InterPro"/>
</dbReference>
<dbReference type="OrthoDB" id="2740448at2759"/>
<feature type="domain" description="Zn(2)-C6 fungal-type" evidence="3">
    <location>
        <begin position="27"/>
        <end position="60"/>
    </location>
</feature>
<gene>
    <name evidence="4" type="primary">FUB10</name>
    <name evidence="4" type="ORF">DBV05_g5424</name>
</gene>
<feature type="region of interest" description="Disordered" evidence="2">
    <location>
        <begin position="57"/>
        <end position="114"/>
    </location>
</feature>
<feature type="compositionally biased region" description="Low complexity" evidence="2">
    <location>
        <begin position="10"/>
        <end position="21"/>
    </location>
</feature>